<dbReference type="Gramene" id="arahy.Tifrunner.gnm2.ann2.Ah09g372900.1">
    <property type="protein sequence ID" value="arahy.Tifrunner.gnm2.ann2.Ah09g372900.1-CDS"/>
    <property type="gene ID" value="arahy.Tifrunner.gnm2.ann2.Ah09g372900"/>
</dbReference>
<feature type="transmembrane region" description="Helical" evidence="1">
    <location>
        <begin position="159"/>
        <end position="182"/>
    </location>
</feature>
<dbReference type="EMBL" id="CP031001">
    <property type="protein sequence ID" value="QHN79870.1"/>
    <property type="molecule type" value="Genomic_DNA"/>
</dbReference>
<sequence length="220" mass="24556">MASLQILRPTLSQFSLSQSNSPGKSTWNTQYPYFPKRILKLKTFTGSKPSTLNRVCCAAQGSENQNNGEEPPESLFMKELKRRGMTPTSLLEDYKQGNSGVDEEVVVNEQDRGLPRRNVVSTDVERSLENQRERSMALNSEGLEGLVPRAKLLLSLGGTFFLGFGPLILITVAFFSALYLYFGPTFVHDASKMSLSPPQYVDPYALLEDERISQIAPQLK</sequence>
<dbReference type="Proteomes" id="UP000464620">
    <property type="component" value="Chromosome B09"/>
</dbReference>
<evidence type="ECO:0000256" key="1">
    <source>
        <dbReference type="SAM" id="Phobius"/>
    </source>
</evidence>
<accession>A0A6B9VDX0</accession>
<dbReference type="OrthoDB" id="1434107at2759"/>
<evidence type="ECO:0000313" key="2">
    <source>
        <dbReference type="EMBL" id="QHN79870.1"/>
    </source>
</evidence>
<dbReference type="AlphaFoldDB" id="A0A6B9VDX0"/>
<organism evidence="2 3">
    <name type="scientific">Arachis hypogaea</name>
    <name type="common">Peanut</name>
    <dbReference type="NCBI Taxonomy" id="3818"/>
    <lineage>
        <taxon>Eukaryota</taxon>
        <taxon>Viridiplantae</taxon>
        <taxon>Streptophyta</taxon>
        <taxon>Embryophyta</taxon>
        <taxon>Tracheophyta</taxon>
        <taxon>Spermatophyta</taxon>
        <taxon>Magnoliopsida</taxon>
        <taxon>eudicotyledons</taxon>
        <taxon>Gunneridae</taxon>
        <taxon>Pentapetalae</taxon>
        <taxon>rosids</taxon>
        <taxon>fabids</taxon>
        <taxon>Fabales</taxon>
        <taxon>Fabaceae</taxon>
        <taxon>Papilionoideae</taxon>
        <taxon>50 kb inversion clade</taxon>
        <taxon>dalbergioids sensu lato</taxon>
        <taxon>Dalbergieae</taxon>
        <taxon>Pterocarpus clade</taxon>
        <taxon>Arachis</taxon>
    </lineage>
</organism>
<dbReference type="Gramene" id="arahy.Tifrunner.gnm2.ann2.Ah19g551300.1">
    <property type="protein sequence ID" value="arahy.Tifrunner.gnm2.ann2.Ah19g551300.1-CDS"/>
    <property type="gene ID" value="arahy.Tifrunner.gnm2.ann2.Ah19g551300"/>
</dbReference>
<evidence type="ECO:0008006" key="4">
    <source>
        <dbReference type="Google" id="ProtNLM"/>
    </source>
</evidence>
<keyword evidence="1" id="KW-0812">Transmembrane</keyword>
<protein>
    <recommendedName>
        <fullName evidence="4">Tubulin alpha-6 chain</fullName>
    </recommendedName>
</protein>
<gene>
    <name evidence="2" type="ORF">DS421_19g673660</name>
</gene>
<name>A0A6B9VDX0_ARAHY</name>
<proteinExistence type="predicted"/>
<reference evidence="2 3" key="1">
    <citation type="submission" date="2020-01" db="EMBL/GenBank/DDBJ databases">
        <title>Genome sequence of Arachis hypogaea, cultivar Shitouqi.</title>
        <authorList>
            <person name="Zhuang W."/>
            <person name="Chen H."/>
            <person name="Varshney R."/>
            <person name="Wang D."/>
            <person name="Ming R."/>
        </authorList>
    </citation>
    <scope>NUCLEOTIDE SEQUENCE [LARGE SCALE GENOMIC DNA]</scope>
    <source>
        <tissue evidence="2">Young leaf</tissue>
    </source>
</reference>
<dbReference type="PANTHER" id="PTHR35699:SF1">
    <property type="entry name" value="F2J10.10 PROTEIN"/>
    <property type="match status" value="1"/>
</dbReference>
<evidence type="ECO:0000313" key="3">
    <source>
        <dbReference type="Proteomes" id="UP000464620"/>
    </source>
</evidence>
<keyword evidence="1" id="KW-1133">Transmembrane helix</keyword>
<dbReference type="PANTHER" id="PTHR35699">
    <property type="entry name" value="F2J10.10 PROTEIN"/>
    <property type="match status" value="1"/>
</dbReference>
<keyword evidence="1" id="KW-0472">Membrane</keyword>